<dbReference type="AlphaFoldDB" id="A0A0N4UX75"/>
<protein>
    <submittedName>
        <fullName evidence="2 4">Uncharacterized protein</fullName>
    </submittedName>
</protein>
<dbReference type="EMBL" id="UXUI01007272">
    <property type="protein sequence ID" value="VDD86691.1"/>
    <property type="molecule type" value="Genomic_DNA"/>
</dbReference>
<feature type="transmembrane region" description="Helical" evidence="1">
    <location>
        <begin position="178"/>
        <end position="196"/>
    </location>
</feature>
<proteinExistence type="predicted"/>
<dbReference type="Proteomes" id="UP000274131">
    <property type="component" value="Unassembled WGS sequence"/>
</dbReference>
<evidence type="ECO:0000313" key="3">
    <source>
        <dbReference type="Proteomes" id="UP000274131"/>
    </source>
</evidence>
<name>A0A0N4UX75_ENTVE</name>
<accession>A0A0N4UX75</accession>
<keyword evidence="1" id="KW-0812">Transmembrane</keyword>
<keyword evidence="1" id="KW-1133">Transmembrane helix</keyword>
<evidence type="ECO:0000256" key="1">
    <source>
        <dbReference type="SAM" id="Phobius"/>
    </source>
</evidence>
<evidence type="ECO:0000313" key="2">
    <source>
        <dbReference type="EMBL" id="VDD86691.1"/>
    </source>
</evidence>
<reference evidence="2 3" key="2">
    <citation type="submission" date="2018-10" db="EMBL/GenBank/DDBJ databases">
        <authorList>
            <consortium name="Pathogen Informatics"/>
        </authorList>
    </citation>
    <scope>NUCLEOTIDE SEQUENCE [LARGE SCALE GENOMIC DNA]</scope>
</reference>
<gene>
    <name evidence="2" type="ORF">EVEC_LOCUS1834</name>
</gene>
<evidence type="ECO:0000313" key="4">
    <source>
        <dbReference type="WBParaSite" id="EVEC_0000212601-mRNA-1"/>
    </source>
</evidence>
<keyword evidence="3" id="KW-1185">Reference proteome</keyword>
<feature type="transmembrane region" description="Helical" evidence="1">
    <location>
        <begin position="202"/>
        <end position="222"/>
    </location>
</feature>
<sequence>MGVGVQRTSLQKFTPRLKDLRLQSWSQEIEFFKLDSLVQEDFKKNQADATRIECLRLIRDCLQSPGIIQGEVVDKVVVLFNHINNTNENERDESDRSFYETLKDEFLNICRNRSLSLSASQKLADDSFLRSNHDHPGIPGRLDFSDEESPISSDNLTSKVNCHLKEISPVAYGGDEKVLAIVPLMIGIVAKVFLFFKGVFDYVHISYIIMSFLFCAIVFSGLDLSFGRFSLTVFFRDVPPS</sequence>
<organism evidence="4">
    <name type="scientific">Enterobius vermicularis</name>
    <name type="common">Human pinworm</name>
    <dbReference type="NCBI Taxonomy" id="51028"/>
    <lineage>
        <taxon>Eukaryota</taxon>
        <taxon>Metazoa</taxon>
        <taxon>Ecdysozoa</taxon>
        <taxon>Nematoda</taxon>
        <taxon>Chromadorea</taxon>
        <taxon>Rhabditida</taxon>
        <taxon>Spirurina</taxon>
        <taxon>Oxyuridomorpha</taxon>
        <taxon>Oxyuroidea</taxon>
        <taxon>Oxyuridae</taxon>
        <taxon>Enterobius</taxon>
    </lineage>
</organism>
<reference evidence="4" key="1">
    <citation type="submission" date="2017-02" db="UniProtKB">
        <authorList>
            <consortium name="WormBaseParasite"/>
        </authorList>
    </citation>
    <scope>IDENTIFICATION</scope>
</reference>
<keyword evidence="1" id="KW-0472">Membrane</keyword>
<dbReference type="WBParaSite" id="EVEC_0000212601-mRNA-1">
    <property type="protein sequence ID" value="EVEC_0000212601-mRNA-1"/>
    <property type="gene ID" value="EVEC_0000212601"/>
</dbReference>